<evidence type="ECO:0000313" key="2">
    <source>
        <dbReference type="EMBL" id="CAG9335090.1"/>
    </source>
</evidence>
<proteinExistence type="predicted"/>
<name>A0AAU9KAL5_9CILI</name>
<comment type="caution">
    <text evidence="2">The sequence shown here is derived from an EMBL/GenBank/DDBJ whole genome shotgun (WGS) entry which is preliminary data.</text>
</comment>
<keyword evidence="3" id="KW-1185">Reference proteome</keyword>
<sequence length="178" mass="20701">MKNCPLQFLKQIESGEKKALPLKDTREFCLPQVSYVPSKTADLYNHCLTSSKLKPYVPDAKPPDRGFLIKLIATLELETLIELNKMIIQKKIKNLNSEDMSRIKVKPEESRPKDDNDYSLKVDKKEEKEEKDEKSEKDEKEESDMDMDIDEDELEDIVNEMDELGEEEDILTEMALNM</sequence>
<protein>
    <submittedName>
        <fullName evidence="2">Uncharacterized protein</fullName>
    </submittedName>
</protein>
<accession>A0AAU9KAL5</accession>
<gene>
    <name evidence="2" type="ORF">BSTOLATCC_MIC62668</name>
</gene>
<evidence type="ECO:0000313" key="3">
    <source>
        <dbReference type="Proteomes" id="UP001162131"/>
    </source>
</evidence>
<dbReference type="EMBL" id="CAJZBQ010000060">
    <property type="protein sequence ID" value="CAG9335090.1"/>
    <property type="molecule type" value="Genomic_DNA"/>
</dbReference>
<dbReference type="AlphaFoldDB" id="A0AAU9KAL5"/>
<feature type="compositionally biased region" description="Basic and acidic residues" evidence="1">
    <location>
        <begin position="99"/>
        <end position="140"/>
    </location>
</feature>
<evidence type="ECO:0000256" key="1">
    <source>
        <dbReference type="SAM" id="MobiDB-lite"/>
    </source>
</evidence>
<organism evidence="2 3">
    <name type="scientific">Blepharisma stoltei</name>
    <dbReference type="NCBI Taxonomy" id="1481888"/>
    <lineage>
        <taxon>Eukaryota</taxon>
        <taxon>Sar</taxon>
        <taxon>Alveolata</taxon>
        <taxon>Ciliophora</taxon>
        <taxon>Postciliodesmatophora</taxon>
        <taxon>Heterotrichea</taxon>
        <taxon>Heterotrichida</taxon>
        <taxon>Blepharismidae</taxon>
        <taxon>Blepharisma</taxon>
    </lineage>
</organism>
<feature type="compositionally biased region" description="Acidic residues" evidence="1">
    <location>
        <begin position="141"/>
        <end position="152"/>
    </location>
</feature>
<dbReference type="Proteomes" id="UP001162131">
    <property type="component" value="Unassembled WGS sequence"/>
</dbReference>
<reference evidence="2" key="1">
    <citation type="submission" date="2021-09" db="EMBL/GenBank/DDBJ databases">
        <authorList>
            <consortium name="AG Swart"/>
            <person name="Singh M."/>
            <person name="Singh A."/>
            <person name="Seah K."/>
            <person name="Emmerich C."/>
        </authorList>
    </citation>
    <scope>NUCLEOTIDE SEQUENCE</scope>
    <source>
        <strain evidence="2">ATCC30299</strain>
    </source>
</reference>
<feature type="region of interest" description="Disordered" evidence="1">
    <location>
        <begin position="98"/>
        <end position="152"/>
    </location>
</feature>